<dbReference type="GeneID" id="28988162"/>
<dbReference type="RefSeq" id="XP_018278690.1">
    <property type="nucleotide sequence ID" value="XM_018427559.1"/>
</dbReference>
<dbReference type="AlphaFoldDB" id="A0A0J1B3H3"/>
<evidence type="ECO:0000256" key="1">
    <source>
        <dbReference type="SAM" id="MobiDB-lite"/>
    </source>
</evidence>
<evidence type="ECO:0000313" key="3">
    <source>
        <dbReference type="Proteomes" id="UP000053611"/>
    </source>
</evidence>
<dbReference type="Proteomes" id="UP000053611">
    <property type="component" value="Unassembled WGS sequence"/>
</dbReference>
<sequence length="140" mass="15862">MESPLNWKWGRQVRAQRGNLGKKSQNARIYSCQPAIQGYVMMSFAPRQPPFPTQTITGPTPTPTRSASDRAFPTYQVIYQFKTARSRAFNECYPHPGKFISVLSFLPPPPDPRLGDHMLIDRDTPVCAERTPTGRSHEQT</sequence>
<name>A0A0J1B3H3_9TREE</name>
<feature type="region of interest" description="Disordered" evidence="1">
    <location>
        <begin position="50"/>
        <end position="69"/>
    </location>
</feature>
<dbReference type="EMBL" id="KQ087208">
    <property type="protein sequence ID" value="KLT42199.1"/>
    <property type="molecule type" value="Genomic_DNA"/>
</dbReference>
<organism evidence="2 3">
    <name type="scientific">Cutaneotrichosporon oleaginosum</name>
    <dbReference type="NCBI Taxonomy" id="879819"/>
    <lineage>
        <taxon>Eukaryota</taxon>
        <taxon>Fungi</taxon>
        <taxon>Dikarya</taxon>
        <taxon>Basidiomycota</taxon>
        <taxon>Agaricomycotina</taxon>
        <taxon>Tremellomycetes</taxon>
        <taxon>Trichosporonales</taxon>
        <taxon>Trichosporonaceae</taxon>
        <taxon>Cutaneotrichosporon</taxon>
    </lineage>
</organism>
<gene>
    <name evidence="2" type="ORF">CC85DRAFT_97713</name>
</gene>
<accession>A0A0J1B3H3</accession>
<reference evidence="2 3" key="1">
    <citation type="submission" date="2015-03" db="EMBL/GenBank/DDBJ databases">
        <title>Genomics and transcriptomics of the oil-accumulating basidiomycete yeast T. oleaginosus allow insights into substrate utilization and the diverse evolutionary trajectories of mating systems in fungi.</title>
        <authorList>
            <consortium name="DOE Joint Genome Institute"/>
            <person name="Kourist R."/>
            <person name="Kracht O."/>
            <person name="Bracharz F."/>
            <person name="Lipzen A."/>
            <person name="Nolan M."/>
            <person name="Ohm R."/>
            <person name="Grigoriev I."/>
            <person name="Sun S."/>
            <person name="Heitman J."/>
            <person name="Bruck T."/>
            <person name="Nowrousian M."/>
        </authorList>
    </citation>
    <scope>NUCLEOTIDE SEQUENCE [LARGE SCALE GENOMIC DNA]</scope>
    <source>
        <strain evidence="2 3">IBC0246</strain>
    </source>
</reference>
<evidence type="ECO:0000313" key="2">
    <source>
        <dbReference type="EMBL" id="KLT42199.1"/>
    </source>
</evidence>
<keyword evidence="3" id="KW-1185">Reference proteome</keyword>
<protein>
    <submittedName>
        <fullName evidence="2">Uncharacterized protein</fullName>
    </submittedName>
</protein>
<proteinExistence type="predicted"/>